<dbReference type="EMBL" id="FOXS01000003">
    <property type="protein sequence ID" value="SFQ53524.1"/>
    <property type="molecule type" value="Genomic_DNA"/>
</dbReference>
<dbReference type="Proteomes" id="UP000199029">
    <property type="component" value="Unassembled WGS sequence"/>
</dbReference>
<keyword evidence="1" id="KW-0732">Signal</keyword>
<dbReference type="STRING" id="1227077.SAMN04515668_2884"/>
<proteinExistence type="predicted"/>
<accession>A0A1I5ZAN1</accession>
<evidence type="ECO:0000313" key="3">
    <source>
        <dbReference type="Proteomes" id="UP000199029"/>
    </source>
</evidence>
<feature type="chain" id="PRO_5011567447" description="Tissue inhibitor of metalloproteinase" evidence="1">
    <location>
        <begin position="20"/>
        <end position="171"/>
    </location>
</feature>
<dbReference type="AlphaFoldDB" id="A0A1I5ZAN1"/>
<sequence length="171" mass="19013">MKTTFLVCCLLWFSLPAWACSCVSERISEKAKISKEYEQAALVFTGRLVRAEPITTTDTAHVRSLVSGQDTVITSRRAAVRYTFAVIQLIKGQQTGTEVQVISDNTSCGVNLAVGTERLMYAYAVTEDANPRGAVKKVAPYYATDVCSRHQQLRYTRGSELRQLRRLAQKG</sequence>
<evidence type="ECO:0000256" key="1">
    <source>
        <dbReference type="SAM" id="SignalP"/>
    </source>
</evidence>
<keyword evidence="3" id="KW-1185">Reference proteome</keyword>
<reference evidence="3" key="1">
    <citation type="submission" date="2016-10" db="EMBL/GenBank/DDBJ databases">
        <authorList>
            <person name="Varghese N."/>
            <person name="Submissions S."/>
        </authorList>
    </citation>
    <scope>NUCLEOTIDE SEQUENCE [LARGE SCALE GENOMIC DNA]</scope>
    <source>
        <strain evidence="3">OR362-8,ATCC BAA-1266,JCM 13504</strain>
    </source>
</reference>
<feature type="signal peptide" evidence="1">
    <location>
        <begin position="1"/>
        <end position="19"/>
    </location>
</feature>
<name>A0A1I5ZAN1_HYMAR</name>
<protein>
    <recommendedName>
        <fullName evidence="4">Tissue inhibitor of metalloproteinase</fullName>
    </recommendedName>
</protein>
<dbReference type="RefSeq" id="WP_143080215.1">
    <property type="nucleotide sequence ID" value="NZ_FOXS01000003.1"/>
</dbReference>
<organism evidence="2 3">
    <name type="scientific">Hymenobacter arizonensis</name>
    <name type="common">Siccationidurans arizonensis</name>
    <dbReference type="NCBI Taxonomy" id="1227077"/>
    <lineage>
        <taxon>Bacteria</taxon>
        <taxon>Pseudomonadati</taxon>
        <taxon>Bacteroidota</taxon>
        <taxon>Cytophagia</taxon>
        <taxon>Cytophagales</taxon>
        <taxon>Hymenobacteraceae</taxon>
        <taxon>Hymenobacter</taxon>
    </lineage>
</organism>
<evidence type="ECO:0000313" key="2">
    <source>
        <dbReference type="EMBL" id="SFQ53524.1"/>
    </source>
</evidence>
<gene>
    <name evidence="2" type="ORF">SAMN04515668_2884</name>
</gene>
<evidence type="ECO:0008006" key="4">
    <source>
        <dbReference type="Google" id="ProtNLM"/>
    </source>
</evidence>
<dbReference type="Gene3D" id="2.40.50.120">
    <property type="match status" value="1"/>
</dbReference>
<dbReference type="InterPro" id="IPR008993">
    <property type="entry name" value="TIMP-like_OB-fold"/>
</dbReference>
<dbReference type="PROSITE" id="PS51257">
    <property type="entry name" value="PROKAR_LIPOPROTEIN"/>
    <property type="match status" value="1"/>
</dbReference>